<dbReference type="Gene3D" id="3.30.470.20">
    <property type="entry name" value="ATP-grasp fold, B domain"/>
    <property type="match status" value="1"/>
</dbReference>
<accession>A0ABU4MD68</accession>
<proteinExistence type="predicted"/>
<dbReference type="InterPro" id="IPR048936">
    <property type="entry name" value="MvdD-like_ATPgrasp"/>
</dbReference>
<feature type="domain" description="MvdD-like pre-ATP grasp" evidence="1">
    <location>
        <begin position="1"/>
        <end position="117"/>
    </location>
</feature>
<keyword evidence="3" id="KW-1185">Reference proteome</keyword>
<protein>
    <submittedName>
        <fullName evidence="2">ATP-grasp ribosomal peptide maturase</fullName>
    </submittedName>
</protein>
<dbReference type="EMBL" id="JARAWP010000061">
    <property type="protein sequence ID" value="MDX3025945.1"/>
    <property type="molecule type" value="Genomic_DNA"/>
</dbReference>
<dbReference type="Pfam" id="PF21068">
    <property type="entry name" value="ATPgraspMvdD"/>
    <property type="match status" value="1"/>
</dbReference>
<dbReference type="SUPFAM" id="SSF56059">
    <property type="entry name" value="Glutathione synthetase ATP-binding domain-like"/>
    <property type="match status" value="1"/>
</dbReference>
<evidence type="ECO:0000313" key="2">
    <source>
        <dbReference type="EMBL" id="MDX3025945.1"/>
    </source>
</evidence>
<sequence>MILLLTRPLDPTADMVIRELGATGTPVVRMDPGDLPRSIELTGRFEQGRWHGRLRDEHREADLAEVSAVYNRRPNLPRAAAPGIRPEDAEWASNECYEGMYGVLYSLPALWLNRPDHNRTASLKALQLSVAHDCGLPGPTTLVTNSPADAKEFVSEEPSVIKTLRGVPQRDADGTPGHPLVVYTWQVSPHEVNDTVSQGLCQFQRRIVPHYEVRLIAVGTQMFAARIDSPSGRDGETTDWRAYQLTDRISYTPLDVPDAIRHGVLAYLAAFQLHYGAFDFMVDDDGWHFLEMNPNGQFAFVEYATGQPIARAIADLLRQADAEHATTRSG</sequence>
<evidence type="ECO:0000313" key="3">
    <source>
        <dbReference type="Proteomes" id="UP001272987"/>
    </source>
</evidence>
<dbReference type="Proteomes" id="UP001272987">
    <property type="component" value="Unassembled WGS sequence"/>
</dbReference>
<name>A0ABU4MD68_9ACTN</name>
<dbReference type="RefSeq" id="WP_319167762.1">
    <property type="nucleotide sequence ID" value="NZ_JARAWP010000061.1"/>
</dbReference>
<reference evidence="2 3" key="1">
    <citation type="journal article" date="2023" name="Microb. Genom.">
        <title>Mesoterricola silvestris gen. nov., sp. nov., Mesoterricola sediminis sp. nov., Geothrix oryzae sp. nov., Geothrix edaphica sp. nov., Geothrix rubra sp. nov., and Geothrix limicola sp. nov., six novel members of Acidobacteriota isolated from soils.</title>
        <authorList>
            <person name="Weisberg A.J."/>
            <person name="Pearce E."/>
            <person name="Kramer C.G."/>
            <person name="Chang J.H."/>
            <person name="Clarke C.R."/>
        </authorList>
    </citation>
    <scope>NUCLEOTIDE SEQUENCE [LARGE SCALE GENOMIC DNA]</scope>
    <source>
        <strain evidence="2 3">NB05-1H</strain>
    </source>
</reference>
<gene>
    <name evidence="2" type="ORF">PV666_50055</name>
</gene>
<comment type="caution">
    <text evidence="2">The sequence shown here is derived from an EMBL/GenBank/DDBJ whole genome shotgun (WGS) entry which is preliminary data.</text>
</comment>
<dbReference type="PANTHER" id="PTHR21621:SF0">
    <property type="entry name" value="BETA-CITRYLGLUTAMATE SYNTHASE B-RELATED"/>
    <property type="match status" value="1"/>
</dbReference>
<dbReference type="PANTHER" id="PTHR21621">
    <property type="entry name" value="RIBOSOMAL PROTEIN S6 MODIFICATION PROTEIN"/>
    <property type="match status" value="1"/>
</dbReference>
<evidence type="ECO:0000259" key="1">
    <source>
        <dbReference type="Pfam" id="PF21068"/>
    </source>
</evidence>
<organism evidence="2 3">
    <name type="scientific">Streptomyces acidiscabies</name>
    <dbReference type="NCBI Taxonomy" id="42234"/>
    <lineage>
        <taxon>Bacteria</taxon>
        <taxon>Bacillati</taxon>
        <taxon>Actinomycetota</taxon>
        <taxon>Actinomycetes</taxon>
        <taxon>Kitasatosporales</taxon>
        <taxon>Streptomycetaceae</taxon>
        <taxon>Streptomyces</taxon>
    </lineage>
</organism>